<dbReference type="AlphaFoldDB" id="A0A9N7Y2X1"/>
<proteinExistence type="predicted"/>
<protein>
    <submittedName>
        <fullName evidence="1">Uncharacterized protein</fullName>
    </submittedName>
</protein>
<reference evidence="1" key="1">
    <citation type="submission" date="2020-03" db="EMBL/GenBank/DDBJ databases">
        <authorList>
            <person name="Weist P."/>
        </authorList>
    </citation>
    <scope>NUCLEOTIDE SEQUENCE</scope>
</reference>
<gene>
    <name evidence="1" type="ORF">PLEPLA_LOCUS3811</name>
</gene>
<evidence type="ECO:0000313" key="2">
    <source>
        <dbReference type="Proteomes" id="UP001153269"/>
    </source>
</evidence>
<evidence type="ECO:0000313" key="1">
    <source>
        <dbReference type="EMBL" id="CAB1416055.1"/>
    </source>
</evidence>
<dbReference type="Proteomes" id="UP001153269">
    <property type="component" value="Unassembled WGS sequence"/>
</dbReference>
<comment type="caution">
    <text evidence="1">The sequence shown here is derived from an EMBL/GenBank/DDBJ whole genome shotgun (WGS) entry which is preliminary data.</text>
</comment>
<dbReference type="EMBL" id="CADEAL010000187">
    <property type="protein sequence ID" value="CAB1416055.1"/>
    <property type="molecule type" value="Genomic_DNA"/>
</dbReference>
<accession>A0A9N7Y2X1</accession>
<sequence length="133" mass="15114">MQPRGQQRFPKLFILESNGVNAVDVPASETDVRAKINNVPVAQVQPRLSTALNLARGRASISNRSPPCASGHKFATNYWLILLFIMDVKNRPYLRVERCELKSDILRDRCPGRNFDSVLIRDICNRADSQMKF</sequence>
<organism evidence="1 2">
    <name type="scientific">Pleuronectes platessa</name>
    <name type="common">European plaice</name>
    <dbReference type="NCBI Taxonomy" id="8262"/>
    <lineage>
        <taxon>Eukaryota</taxon>
        <taxon>Metazoa</taxon>
        <taxon>Chordata</taxon>
        <taxon>Craniata</taxon>
        <taxon>Vertebrata</taxon>
        <taxon>Euteleostomi</taxon>
        <taxon>Actinopterygii</taxon>
        <taxon>Neopterygii</taxon>
        <taxon>Teleostei</taxon>
        <taxon>Neoteleostei</taxon>
        <taxon>Acanthomorphata</taxon>
        <taxon>Carangaria</taxon>
        <taxon>Pleuronectiformes</taxon>
        <taxon>Pleuronectoidei</taxon>
        <taxon>Pleuronectidae</taxon>
        <taxon>Pleuronectes</taxon>
    </lineage>
</organism>
<name>A0A9N7Y2X1_PLEPL</name>
<keyword evidence="2" id="KW-1185">Reference proteome</keyword>